<organism evidence="1 2">
    <name type="scientific">Exiguobacterium aurantiacum</name>
    <dbReference type="NCBI Taxonomy" id="33987"/>
    <lineage>
        <taxon>Bacteria</taxon>
        <taxon>Bacillati</taxon>
        <taxon>Bacillota</taxon>
        <taxon>Bacilli</taxon>
        <taxon>Bacillales</taxon>
        <taxon>Bacillales Family XII. Incertae Sedis</taxon>
        <taxon>Exiguobacterium</taxon>
    </lineage>
</organism>
<gene>
    <name evidence="1" type="ORF">NCTC13163_01450</name>
</gene>
<sequence>MGIDVLLGLIDWNPSFGITDLVGIAAAGLTLHAVFISSRAAKSAEQSSQAAKEATKHAEEQTKLLKEQYEYSLTPKLLPDTLTIHQDPITVTGFGESPLYGDLNLKVKNVGKGNAYYIRTWIELDDVDKLIANKENISFSHSAFDTYAYKMDFLPEDRIATQRLRVDESLTEGKKQIRSSIRHFDIVHITTPWVALNENQYYDFPVYAYIQALLLHCLLQDKRLNDYKFSLYITYKTEAQLGTDVETKTKFDIYFSHGKSTFGYKESSATLTIFFLPTKS</sequence>
<evidence type="ECO:0000313" key="1">
    <source>
        <dbReference type="EMBL" id="STO08083.1"/>
    </source>
</evidence>
<protein>
    <submittedName>
        <fullName evidence="1">Uncharacterized protein</fullName>
    </submittedName>
</protein>
<dbReference type="EMBL" id="UGGP01000001">
    <property type="protein sequence ID" value="STO08083.1"/>
    <property type="molecule type" value="Genomic_DNA"/>
</dbReference>
<reference evidence="1 2" key="1">
    <citation type="submission" date="2018-06" db="EMBL/GenBank/DDBJ databases">
        <authorList>
            <consortium name="Pathogen Informatics"/>
            <person name="Doyle S."/>
        </authorList>
    </citation>
    <scope>NUCLEOTIDE SEQUENCE [LARGE SCALE GENOMIC DNA]</scope>
    <source>
        <strain evidence="1 2">NCTC13163</strain>
    </source>
</reference>
<dbReference type="RefSeq" id="WP_029334954.1">
    <property type="nucleotide sequence ID" value="NZ_UGGP01000001.1"/>
</dbReference>
<accession>A0A377FUS3</accession>
<dbReference type="Proteomes" id="UP000254060">
    <property type="component" value="Unassembled WGS sequence"/>
</dbReference>
<proteinExistence type="predicted"/>
<dbReference type="STRING" id="1397694.GCA_000702585_01949"/>
<name>A0A377FUS3_9BACL</name>
<dbReference type="AlphaFoldDB" id="A0A377FUS3"/>
<evidence type="ECO:0000313" key="2">
    <source>
        <dbReference type="Proteomes" id="UP000254060"/>
    </source>
</evidence>